<keyword evidence="3" id="KW-0812">Transmembrane</keyword>
<dbReference type="PANTHER" id="PTHR32309:SF13">
    <property type="entry name" value="FERRIC ENTEROBACTIN TRANSPORT PROTEIN FEPE"/>
    <property type="match status" value="1"/>
</dbReference>
<dbReference type="EMBL" id="VYQE01000008">
    <property type="protein sequence ID" value="KAA9005094.1"/>
    <property type="molecule type" value="Genomic_DNA"/>
</dbReference>
<dbReference type="PANTHER" id="PTHR32309">
    <property type="entry name" value="TYROSINE-PROTEIN KINASE"/>
    <property type="match status" value="1"/>
</dbReference>
<keyword evidence="3" id="KW-1133">Transmembrane helix</keyword>
<keyword evidence="1" id="KW-0175">Coiled coil</keyword>
<organism evidence="4 5">
    <name type="scientific">Histidinibacterium aquaticum</name>
    <dbReference type="NCBI Taxonomy" id="2613962"/>
    <lineage>
        <taxon>Bacteria</taxon>
        <taxon>Pseudomonadati</taxon>
        <taxon>Pseudomonadota</taxon>
        <taxon>Alphaproteobacteria</taxon>
        <taxon>Rhodobacterales</taxon>
        <taxon>Paracoccaceae</taxon>
        <taxon>Histidinibacterium</taxon>
    </lineage>
</organism>
<feature type="compositionally biased region" description="Basic and acidic residues" evidence="2">
    <location>
        <begin position="1"/>
        <end position="11"/>
    </location>
</feature>
<comment type="caution">
    <text evidence="4">The sequence shown here is derived from an EMBL/GenBank/DDBJ whole genome shotgun (WGS) entry which is preliminary data.</text>
</comment>
<feature type="transmembrane region" description="Helical" evidence="3">
    <location>
        <begin position="83"/>
        <end position="105"/>
    </location>
</feature>
<sequence>MADQAKPDRPSPEVTFLRQADEPRPKTPEAPAEKTEPKPKPKPESDKGGSGKPAPKKGGQKKPLDVVEVTPAAKPARMRKRHWGLLFLFLLTVVAPLGVAGWYLWERAEDQYASTVGFTVRQEENTSASALLGGLTSLTGGAASTDANILYEFIQSQSLVSSVNERLNLIEAYSAPYEQDPVFALDPNASLTELTDYWRRMVRISFDEASGLVELRILAFEPEFAQSLAQEILDESQVLINELNAAARSDTISYAEADLEEALERVRDAREALTLFRTRTQIVDPETDIQGRMGVLNNLQQQLAQALIEYDLLVQSTSESDPRVSQVQSRIDVIRERISEERSSFATEEANSAGEDYPTLMAEYESLTVDREFAEETYRAALAALDAARSAANRQTRYLAAYIQPTYPEVAEFPRRWVLMGIAALFLFLAWAIISLVYYSIRDSR</sequence>
<gene>
    <name evidence="4" type="ORF">F3S47_18880</name>
</gene>
<feature type="region of interest" description="Disordered" evidence="2">
    <location>
        <begin position="1"/>
        <end position="66"/>
    </location>
</feature>
<protein>
    <submittedName>
        <fullName evidence="4">Sugar transporter</fullName>
    </submittedName>
</protein>
<dbReference type="GO" id="GO:0004713">
    <property type="term" value="F:protein tyrosine kinase activity"/>
    <property type="evidence" value="ECO:0007669"/>
    <property type="project" value="TreeGrafter"/>
</dbReference>
<evidence type="ECO:0000256" key="3">
    <source>
        <dbReference type="SAM" id="Phobius"/>
    </source>
</evidence>
<keyword evidence="4" id="KW-0762">Sugar transport</keyword>
<dbReference type="AlphaFoldDB" id="A0A5J5GCD1"/>
<dbReference type="Proteomes" id="UP000326554">
    <property type="component" value="Unassembled WGS sequence"/>
</dbReference>
<proteinExistence type="predicted"/>
<dbReference type="GO" id="GO:0005886">
    <property type="term" value="C:plasma membrane"/>
    <property type="evidence" value="ECO:0007669"/>
    <property type="project" value="TreeGrafter"/>
</dbReference>
<evidence type="ECO:0000313" key="5">
    <source>
        <dbReference type="Proteomes" id="UP000326554"/>
    </source>
</evidence>
<dbReference type="RefSeq" id="WP_150446875.1">
    <property type="nucleotide sequence ID" value="NZ_VYQE01000008.1"/>
</dbReference>
<dbReference type="InterPro" id="IPR050445">
    <property type="entry name" value="Bact_polysacc_biosynth/exp"/>
</dbReference>
<feature type="compositionally biased region" description="Basic and acidic residues" evidence="2">
    <location>
        <begin position="19"/>
        <end position="49"/>
    </location>
</feature>
<name>A0A5J5GCD1_9RHOB</name>
<keyword evidence="5" id="KW-1185">Reference proteome</keyword>
<evidence type="ECO:0000313" key="4">
    <source>
        <dbReference type="EMBL" id="KAA9005094.1"/>
    </source>
</evidence>
<evidence type="ECO:0000256" key="1">
    <source>
        <dbReference type="SAM" id="Coils"/>
    </source>
</evidence>
<reference evidence="4 5" key="1">
    <citation type="submission" date="2019-09" db="EMBL/GenBank/DDBJ databases">
        <authorList>
            <person name="Park J.-S."/>
            <person name="Choi H.-J."/>
        </authorList>
    </citation>
    <scope>NUCLEOTIDE SEQUENCE [LARGE SCALE GENOMIC DNA]</scope>
    <source>
        <strain evidence="4 5">176SS1-4</strain>
    </source>
</reference>
<feature type="coiled-coil region" evidence="1">
    <location>
        <begin position="252"/>
        <end position="316"/>
    </location>
</feature>
<evidence type="ECO:0000256" key="2">
    <source>
        <dbReference type="SAM" id="MobiDB-lite"/>
    </source>
</evidence>
<keyword evidence="3" id="KW-0472">Membrane</keyword>
<accession>A0A5J5GCD1</accession>
<keyword evidence="4" id="KW-0813">Transport</keyword>
<feature type="transmembrane region" description="Helical" evidence="3">
    <location>
        <begin position="417"/>
        <end position="441"/>
    </location>
</feature>